<reference evidence="2" key="1">
    <citation type="journal article" date="2014" name="Front. Microbiol.">
        <title>High frequency of phylogenetically diverse reductive dehalogenase-homologous genes in deep subseafloor sedimentary metagenomes.</title>
        <authorList>
            <person name="Kawai M."/>
            <person name="Futagami T."/>
            <person name="Toyoda A."/>
            <person name="Takaki Y."/>
            <person name="Nishi S."/>
            <person name="Hori S."/>
            <person name="Arai W."/>
            <person name="Tsubouchi T."/>
            <person name="Morono Y."/>
            <person name="Uchiyama I."/>
            <person name="Ito T."/>
            <person name="Fujiyama A."/>
            <person name="Inagaki F."/>
            <person name="Takami H."/>
        </authorList>
    </citation>
    <scope>NUCLEOTIDE SEQUENCE</scope>
    <source>
        <strain evidence="2">Expedition CK06-06</strain>
    </source>
</reference>
<sequence length="344" mass="38766">MSFFVSFLGFERLLGKWAQEKPVYVLRYIQDSLHYQRLAPGSEDGIVYDSTRAGEPLKAFFFKIKERVAQYPSSSSEVETTWPSFIIVGAKACDLRSLEILDGTLAKGETKDPFYLESRSKAAIVSTDCSSPEESCFCTMLGLTPYPEEGFALNLSKISEGLVVEIGSEEGEKLISQDKDVFCEASPAQLEERDRNRAATLFKVREQNKKFTLSKSYQQIAKEKFASPAYHRYAGKCMECAACLSVCPTCHCFLLYDQKVNENFEKVRIWDFCYYRGYARVGGGANARPTVSDRFKNKYINKFDFSMANFGVYACTGCGRCIEACLAGIDMRQVFKDLEASQIV</sequence>
<name>X1QD70_9ZZZZ</name>
<feature type="domain" description="4Fe-4S ferredoxin-type" evidence="1">
    <location>
        <begin position="228"/>
        <end position="258"/>
    </location>
</feature>
<comment type="caution">
    <text evidence="2">The sequence shown here is derived from an EMBL/GenBank/DDBJ whole genome shotgun (WGS) entry which is preliminary data.</text>
</comment>
<accession>X1QD70</accession>
<dbReference type="AlphaFoldDB" id="X1QD70"/>
<evidence type="ECO:0000259" key="1">
    <source>
        <dbReference type="PROSITE" id="PS51379"/>
    </source>
</evidence>
<protein>
    <recommendedName>
        <fullName evidence="1">4Fe-4S ferredoxin-type domain-containing protein</fullName>
    </recommendedName>
</protein>
<dbReference type="Pfam" id="PF17179">
    <property type="entry name" value="Fer4_22"/>
    <property type="match status" value="1"/>
</dbReference>
<proteinExistence type="predicted"/>
<dbReference type="InterPro" id="IPR009051">
    <property type="entry name" value="Helical_ferredxn"/>
</dbReference>
<dbReference type="Gene3D" id="1.10.1060.10">
    <property type="entry name" value="Alpha-helical ferredoxin"/>
    <property type="match status" value="1"/>
</dbReference>
<dbReference type="PROSITE" id="PS51379">
    <property type="entry name" value="4FE4S_FER_2"/>
    <property type="match status" value="1"/>
</dbReference>
<dbReference type="PANTHER" id="PTHR40447">
    <property type="entry name" value="ANAEROBIC SULFITE REDUCTASE SUBUNIT A"/>
    <property type="match status" value="1"/>
</dbReference>
<organism evidence="2">
    <name type="scientific">marine sediment metagenome</name>
    <dbReference type="NCBI Taxonomy" id="412755"/>
    <lineage>
        <taxon>unclassified sequences</taxon>
        <taxon>metagenomes</taxon>
        <taxon>ecological metagenomes</taxon>
    </lineage>
</organism>
<dbReference type="PANTHER" id="PTHR40447:SF1">
    <property type="entry name" value="ANAEROBIC SULFITE REDUCTASE SUBUNIT A"/>
    <property type="match status" value="1"/>
</dbReference>
<dbReference type="InterPro" id="IPR017896">
    <property type="entry name" value="4Fe4S_Fe-S-bd"/>
</dbReference>
<dbReference type="EMBL" id="BARW01000585">
    <property type="protein sequence ID" value="GAI66442.1"/>
    <property type="molecule type" value="Genomic_DNA"/>
</dbReference>
<dbReference type="SUPFAM" id="SSF46548">
    <property type="entry name" value="alpha-helical ferredoxin"/>
    <property type="match status" value="1"/>
</dbReference>
<dbReference type="GO" id="GO:0051536">
    <property type="term" value="F:iron-sulfur cluster binding"/>
    <property type="evidence" value="ECO:0007669"/>
    <property type="project" value="InterPro"/>
</dbReference>
<dbReference type="PROSITE" id="PS00198">
    <property type="entry name" value="4FE4S_FER_1"/>
    <property type="match status" value="1"/>
</dbReference>
<evidence type="ECO:0000313" key="2">
    <source>
        <dbReference type="EMBL" id="GAI66442.1"/>
    </source>
</evidence>
<dbReference type="InterPro" id="IPR017900">
    <property type="entry name" value="4Fe4S_Fe_S_CS"/>
</dbReference>
<gene>
    <name evidence="2" type="ORF">S12H4_02399</name>
</gene>